<evidence type="ECO:0000259" key="2">
    <source>
        <dbReference type="Pfam" id="PF00078"/>
    </source>
</evidence>
<protein>
    <recommendedName>
        <fullName evidence="2">Reverse transcriptase domain-containing protein</fullName>
    </recommendedName>
</protein>
<evidence type="ECO:0000256" key="1">
    <source>
        <dbReference type="SAM" id="MobiDB-lite"/>
    </source>
</evidence>
<dbReference type="InterPro" id="IPR000477">
    <property type="entry name" value="RT_dom"/>
</dbReference>
<dbReference type="PANTHER" id="PTHR46890:SF48">
    <property type="entry name" value="RNA-DIRECTED DNA POLYMERASE"/>
    <property type="match status" value="1"/>
</dbReference>
<dbReference type="Gene3D" id="3.60.10.10">
    <property type="entry name" value="Endonuclease/exonuclease/phosphatase"/>
    <property type="match status" value="1"/>
</dbReference>
<dbReference type="AlphaFoldDB" id="A0AAW2UMK3"/>
<dbReference type="InterPro" id="IPR052343">
    <property type="entry name" value="Retrotransposon-Effector_Assoc"/>
</dbReference>
<evidence type="ECO:0000313" key="3">
    <source>
        <dbReference type="EMBL" id="KAL0416576.1"/>
    </source>
</evidence>
<gene>
    <name evidence="3" type="ORF">Slati_3489500</name>
</gene>
<feature type="domain" description="Reverse transcriptase" evidence="2">
    <location>
        <begin position="470"/>
        <end position="572"/>
    </location>
</feature>
<sequence length="581" mass="66444">METRDILQLIESTQKVTTPSKGKEIGRGEGYARIYCTCENTFPMEHPTREGEVSQQEIIFTDSTVSSKHKRNKSLEEATNKSPKTGGKGRKLDASYYTRKFGFHFVFANSNNKIWCCAKFGADIQIIQDHSQFLDVKLVEGDFNVILHPNENQGGDMQRIGPMDDFNDMMLDTGLIDAGFERDSFNWTNKRVWRRLDRVLYSKEWAKILTSPECYIFQDFQITTPSASKHPKSRTKSFVIEIPKHVAAPSLFPPNSQAILGASYSGIWHDKQDATDPENKFDRDPSEANLIALNKSNAVLVHALSLEVEYWKQNSNCKWLEAGERNTKYFHSLVKKKKAKVHNPQNHRRKSRNTNLDQIRDSATSYFENLLSSNAAQSGTPDFPFQFSKISEEVGHNICSIPSKEDIKDTVFSIDKDSIAGADGFSLAFYQACWDFIARDIYDAVRDFFSGTLMPRSFKATTIVLIRKVDSAQTWKDFRSISLCNVTNKILSKLLYRKLSQALPDLISPSQSDFVLGRLINNNILMAQEIIHHLDLRYKNNNFIIKLDMSKAYEKVNWFLISVMQKMGFPPRFLTLTKHAI</sequence>
<name>A0AAW2UMK3_9LAMI</name>
<dbReference type="Pfam" id="PF00078">
    <property type="entry name" value="RVT_1"/>
    <property type="match status" value="1"/>
</dbReference>
<organism evidence="3">
    <name type="scientific">Sesamum latifolium</name>
    <dbReference type="NCBI Taxonomy" id="2727402"/>
    <lineage>
        <taxon>Eukaryota</taxon>
        <taxon>Viridiplantae</taxon>
        <taxon>Streptophyta</taxon>
        <taxon>Embryophyta</taxon>
        <taxon>Tracheophyta</taxon>
        <taxon>Spermatophyta</taxon>
        <taxon>Magnoliopsida</taxon>
        <taxon>eudicotyledons</taxon>
        <taxon>Gunneridae</taxon>
        <taxon>Pentapetalae</taxon>
        <taxon>asterids</taxon>
        <taxon>lamiids</taxon>
        <taxon>Lamiales</taxon>
        <taxon>Pedaliaceae</taxon>
        <taxon>Sesamum</taxon>
    </lineage>
</organism>
<reference evidence="3" key="2">
    <citation type="journal article" date="2024" name="Plant">
        <title>Genomic evolution and insights into agronomic trait innovations of Sesamum species.</title>
        <authorList>
            <person name="Miao H."/>
            <person name="Wang L."/>
            <person name="Qu L."/>
            <person name="Liu H."/>
            <person name="Sun Y."/>
            <person name="Le M."/>
            <person name="Wang Q."/>
            <person name="Wei S."/>
            <person name="Zheng Y."/>
            <person name="Lin W."/>
            <person name="Duan Y."/>
            <person name="Cao H."/>
            <person name="Xiong S."/>
            <person name="Wang X."/>
            <person name="Wei L."/>
            <person name="Li C."/>
            <person name="Ma Q."/>
            <person name="Ju M."/>
            <person name="Zhao R."/>
            <person name="Li G."/>
            <person name="Mu C."/>
            <person name="Tian Q."/>
            <person name="Mei H."/>
            <person name="Zhang T."/>
            <person name="Gao T."/>
            <person name="Zhang H."/>
        </authorList>
    </citation>
    <scope>NUCLEOTIDE SEQUENCE</scope>
    <source>
        <strain evidence="3">KEN1</strain>
    </source>
</reference>
<dbReference type="InterPro" id="IPR036691">
    <property type="entry name" value="Endo/exonu/phosph_ase_sf"/>
</dbReference>
<dbReference type="SUPFAM" id="SSF56219">
    <property type="entry name" value="DNase I-like"/>
    <property type="match status" value="1"/>
</dbReference>
<dbReference type="PANTHER" id="PTHR46890">
    <property type="entry name" value="NON-LTR RETROLELEMENT REVERSE TRANSCRIPTASE-LIKE PROTEIN-RELATED"/>
    <property type="match status" value="1"/>
</dbReference>
<feature type="region of interest" description="Disordered" evidence="1">
    <location>
        <begin position="64"/>
        <end position="90"/>
    </location>
</feature>
<dbReference type="EMBL" id="JACGWN010000012">
    <property type="protein sequence ID" value="KAL0416576.1"/>
    <property type="molecule type" value="Genomic_DNA"/>
</dbReference>
<accession>A0AAW2UMK3</accession>
<reference evidence="3" key="1">
    <citation type="submission" date="2020-06" db="EMBL/GenBank/DDBJ databases">
        <authorList>
            <person name="Li T."/>
            <person name="Hu X."/>
            <person name="Zhang T."/>
            <person name="Song X."/>
            <person name="Zhang H."/>
            <person name="Dai N."/>
            <person name="Sheng W."/>
            <person name="Hou X."/>
            <person name="Wei L."/>
        </authorList>
    </citation>
    <scope>NUCLEOTIDE SEQUENCE</scope>
    <source>
        <strain evidence="3">KEN1</strain>
        <tissue evidence="3">Leaf</tissue>
    </source>
</reference>
<proteinExistence type="predicted"/>
<comment type="caution">
    <text evidence="3">The sequence shown here is derived from an EMBL/GenBank/DDBJ whole genome shotgun (WGS) entry which is preliminary data.</text>
</comment>